<protein>
    <submittedName>
        <fullName evidence="1">Uncharacterized protein</fullName>
    </submittedName>
</protein>
<reference evidence="1 4" key="2">
    <citation type="submission" date="2016-10" db="EMBL/GenBank/DDBJ databases">
        <title>Hydorgenophaga sp. LPB0072 isolated from gastropod.</title>
        <authorList>
            <person name="Kim E."/>
            <person name="Yi H."/>
        </authorList>
    </citation>
    <scope>NUCLEOTIDE SEQUENCE [LARGE SCALE GENOMIC DNA]</scope>
    <source>
        <strain evidence="1 4">LPB0072</strain>
    </source>
</reference>
<accession>A0A167I096</accession>
<dbReference type="EMBL" id="CP017476">
    <property type="protein sequence ID" value="AOW13666.1"/>
    <property type="molecule type" value="Genomic_DNA"/>
</dbReference>
<sequence>MFKIPLGRLLNARFPIQSPVAIAPKEGFFSYPTVLIEYTRDLQSLSGIPQEIRLQPDQAT</sequence>
<name>A0A167I096_9BURK</name>
<evidence type="ECO:0000313" key="2">
    <source>
        <dbReference type="EMBL" id="OAD41962.1"/>
    </source>
</evidence>
<dbReference type="STRING" id="1763535.LPB072_13210"/>
<reference evidence="2 3" key="1">
    <citation type="submission" date="2016-02" db="EMBL/GenBank/DDBJ databases">
        <title>Draft genome sequence of Hydrogenophaga sp. LPB0072.</title>
        <authorList>
            <person name="Shin S.-K."/>
            <person name="Yi H."/>
        </authorList>
    </citation>
    <scope>NUCLEOTIDE SEQUENCE [LARGE SCALE GENOMIC DNA]</scope>
    <source>
        <strain evidence="2 3">LPB0072</strain>
    </source>
</reference>
<evidence type="ECO:0000313" key="4">
    <source>
        <dbReference type="Proteomes" id="UP000185680"/>
    </source>
</evidence>
<keyword evidence="3" id="KW-1185">Reference proteome</keyword>
<evidence type="ECO:0000313" key="3">
    <source>
        <dbReference type="Proteomes" id="UP000185657"/>
    </source>
</evidence>
<dbReference type="Proteomes" id="UP000185657">
    <property type="component" value="Unassembled WGS sequence"/>
</dbReference>
<dbReference type="EMBL" id="LVWD01000013">
    <property type="protein sequence ID" value="OAD41962.1"/>
    <property type="molecule type" value="Genomic_DNA"/>
</dbReference>
<evidence type="ECO:0000313" key="1">
    <source>
        <dbReference type="EMBL" id="AOW13666.1"/>
    </source>
</evidence>
<dbReference type="KEGG" id="hyl:LPB072_13210"/>
<gene>
    <name evidence="1" type="ORF">LPB072_13210</name>
    <name evidence="2" type="ORF">LPB72_11830</name>
</gene>
<dbReference type="Proteomes" id="UP000185680">
    <property type="component" value="Chromosome"/>
</dbReference>
<organism evidence="1 4">
    <name type="scientific">Hydrogenophaga crassostreae</name>
    <dbReference type="NCBI Taxonomy" id="1763535"/>
    <lineage>
        <taxon>Bacteria</taxon>
        <taxon>Pseudomonadati</taxon>
        <taxon>Pseudomonadota</taxon>
        <taxon>Betaproteobacteria</taxon>
        <taxon>Burkholderiales</taxon>
        <taxon>Comamonadaceae</taxon>
        <taxon>Hydrogenophaga</taxon>
    </lineage>
</organism>
<proteinExistence type="predicted"/>
<dbReference type="AlphaFoldDB" id="A0A167I096"/>